<dbReference type="KEGG" id="suls:Sdiek1_2547"/>
<evidence type="ECO:0000313" key="10">
    <source>
        <dbReference type="EMBL" id="ARU49697.1"/>
    </source>
</evidence>
<dbReference type="PROSITE" id="PS50122">
    <property type="entry name" value="CHEB"/>
    <property type="match status" value="1"/>
</dbReference>
<dbReference type="Gene3D" id="3.40.50.2300">
    <property type="match status" value="1"/>
</dbReference>
<dbReference type="InterPro" id="IPR008248">
    <property type="entry name" value="CheB-like"/>
</dbReference>
<keyword evidence="1 5" id="KW-0963">Cytoplasm</keyword>
<dbReference type="SMART" id="SM00448">
    <property type="entry name" value="REC"/>
    <property type="match status" value="1"/>
</dbReference>
<proteinExistence type="inferred from homology"/>
<comment type="PTM">
    <text evidence="5">Phosphorylated by CheA. Phosphorylation of the N-terminal regulatory domain activates the methylesterase activity.</text>
</comment>
<feature type="active site" evidence="5 6">
    <location>
        <position position="162"/>
    </location>
</feature>
<feature type="active site" evidence="5 6">
    <location>
        <position position="284"/>
    </location>
</feature>
<dbReference type="EMBL" id="CP021416">
    <property type="protein sequence ID" value="ARU49697.1"/>
    <property type="molecule type" value="Genomic_DNA"/>
</dbReference>
<dbReference type="PROSITE" id="PS50110">
    <property type="entry name" value="RESPONSE_REGULATORY"/>
    <property type="match status" value="1"/>
</dbReference>
<evidence type="ECO:0000259" key="9">
    <source>
        <dbReference type="PROSITE" id="PS50122"/>
    </source>
</evidence>
<dbReference type="GO" id="GO:0005737">
    <property type="term" value="C:cytoplasm"/>
    <property type="evidence" value="ECO:0007669"/>
    <property type="project" value="UniProtKB-SubCell"/>
</dbReference>
<evidence type="ECO:0000256" key="6">
    <source>
        <dbReference type="PROSITE-ProRule" id="PRU00050"/>
    </source>
</evidence>
<dbReference type="SUPFAM" id="SSF52172">
    <property type="entry name" value="CheY-like"/>
    <property type="match status" value="1"/>
</dbReference>
<dbReference type="CDD" id="cd16432">
    <property type="entry name" value="CheB_Rec"/>
    <property type="match status" value="1"/>
</dbReference>
<organism evidence="10 11">
    <name type="scientific">Sulfurospirillum diekertiae</name>
    <dbReference type="NCBI Taxonomy" id="1854492"/>
    <lineage>
        <taxon>Bacteria</taxon>
        <taxon>Pseudomonadati</taxon>
        <taxon>Campylobacterota</taxon>
        <taxon>Epsilonproteobacteria</taxon>
        <taxon>Campylobacterales</taxon>
        <taxon>Sulfurospirillaceae</taxon>
        <taxon>Sulfurospirillum</taxon>
    </lineage>
</organism>
<keyword evidence="3 5" id="KW-0378">Hydrolase</keyword>
<dbReference type="EC" id="3.5.1.44" evidence="5"/>
<dbReference type="OrthoDB" id="9793421at2"/>
<dbReference type="SUPFAM" id="SSF52738">
    <property type="entry name" value="Methylesterase CheB, C-terminal domain"/>
    <property type="match status" value="1"/>
</dbReference>
<dbReference type="InterPro" id="IPR011006">
    <property type="entry name" value="CheY-like_superfamily"/>
</dbReference>
<reference evidence="11" key="1">
    <citation type="submission" date="2017-05" db="EMBL/GenBank/DDBJ databases">
        <title>Dechlorination kinetics govern the competition between two new strains of the genus Sulfurospirillum.</title>
        <authorList>
            <person name="Buttet G.F."/>
            <person name="Murray A.M."/>
            <person name="Goris T."/>
            <person name="Burion M."/>
            <person name="Lin B."/>
            <person name="Rolle M."/>
            <person name="Maillard J."/>
        </authorList>
    </citation>
    <scope>NUCLEOTIDE SEQUENCE [LARGE SCALE GENOMIC DNA]</scope>
    <source>
        <strain evidence="11">SL2-1</strain>
    </source>
</reference>
<comment type="similarity">
    <text evidence="5">Belongs to the CheB family.</text>
</comment>
<dbReference type="PANTHER" id="PTHR42872:SF6">
    <property type="entry name" value="PROTEIN-GLUTAMATE METHYLESTERASE_PROTEIN-GLUTAMINE GLUTAMINASE"/>
    <property type="match status" value="1"/>
</dbReference>
<dbReference type="InterPro" id="IPR001789">
    <property type="entry name" value="Sig_transdc_resp-reg_receiver"/>
</dbReference>
<gene>
    <name evidence="5" type="primary">cheB</name>
    <name evidence="10" type="ORF">Sdiek1_2547</name>
</gene>
<evidence type="ECO:0000256" key="7">
    <source>
        <dbReference type="PROSITE-ProRule" id="PRU00169"/>
    </source>
</evidence>
<dbReference type="Pfam" id="PF01339">
    <property type="entry name" value="CheB_methylest"/>
    <property type="match status" value="1"/>
</dbReference>
<comment type="catalytic activity">
    <reaction evidence="4 5">
        <text>[protein]-L-glutamate 5-O-methyl ester + H2O = L-glutamyl-[protein] + methanol + H(+)</text>
        <dbReference type="Rhea" id="RHEA:23236"/>
        <dbReference type="Rhea" id="RHEA-COMP:10208"/>
        <dbReference type="Rhea" id="RHEA-COMP:10311"/>
        <dbReference type="ChEBI" id="CHEBI:15377"/>
        <dbReference type="ChEBI" id="CHEBI:15378"/>
        <dbReference type="ChEBI" id="CHEBI:17790"/>
        <dbReference type="ChEBI" id="CHEBI:29973"/>
        <dbReference type="ChEBI" id="CHEBI:82795"/>
        <dbReference type="EC" id="3.1.1.61"/>
    </reaction>
</comment>
<evidence type="ECO:0000256" key="1">
    <source>
        <dbReference type="ARBA" id="ARBA00022490"/>
    </source>
</evidence>
<dbReference type="Proteomes" id="UP000196005">
    <property type="component" value="Chromosome"/>
</dbReference>
<dbReference type="GO" id="GO:0050568">
    <property type="term" value="F:protein-glutamine glutaminase activity"/>
    <property type="evidence" value="ECO:0007669"/>
    <property type="project" value="UniProtKB-UniRule"/>
</dbReference>
<dbReference type="HAMAP" id="MF_00099">
    <property type="entry name" value="CheB_chemtxs"/>
    <property type="match status" value="1"/>
</dbReference>
<dbReference type="Gene3D" id="3.40.50.180">
    <property type="entry name" value="Methylesterase CheB, C-terminal domain"/>
    <property type="match status" value="1"/>
</dbReference>
<feature type="domain" description="Response regulatory" evidence="8">
    <location>
        <begin position="3"/>
        <end position="120"/>
    </location>
</feature>
<dbReference type="InterPro" id="IPR000673">
    <property type="entry name" value="Sig_transdc_resp-reg_Me-estase"/>
</dbReference>
<dbReference type="CDD" id="cd17541">
    <property type="entry name" value="REC_CheB-like"/>
    <property type="match status" value="1"/>
</dbReference>
<evidence type="ECO:0000256" key="4">
    <source>
        <dbReference type="ARBA" id="ARBA00048267"/>
    </source>
</evidence>
<keyword evidence="11" id="KW-1185">Reference proteome</keyword>
<dbReference type="NCBIfam" id="NF009206">
    <property type="entry name" value="PRK12555.1"/>
    <property type="match status" value="1"/>
</dbReference>
<feature type="active site" evidence="5 6">
    <location>
        <position position="188"/>
    </location>
</feature>
<dbReference type="GO" id="GO:0000156">
    <property type="term" value="F:phosphorelay response regulator activity"/>
    <property type="evidence" value="ECO:0007669"/>
    <property type="project" value="InterPro"/>
</dbReference>
<dbReference type="InterPro" id="IPR035909">
    <property type="entry name" value="CheB_C"/>
</dbReference>
<dbReference type="PANTHER" id="PTHR42872">
    <property type="entry name" value="PROTEIN-GLUTAMATE METHYLESTERASE/PROTEIN-GLUTAMINE GLUTAMINASE"/>
    <property type="match status" value="1"/>
</dbReference>
<comment type="domain">
    <text evidence="5">Contains a C-terminal catalytic domain, and an N-terminal region which modulates catalytic activity.</text>
</comment>
<dbReference type="GO" id="GO:0006935">
    <property type="term" value="P:chemotaxis"/>
    <property type="evidence" value="ECO:0007669"/>
    <property type="project" value="UniProtKB-UniRule"/>
</dbReference>
<comment type="catalytic activity">
    <reaction evidence="5">
        <text>L-glutaminyl-[protein] + H2O = L-glutamyl-[protein] + NH4(+)</text>
        <dbReference type="Rhea" id="RHEA:16441"/>
        <dbReference type="Rhea" id="RHEA-COMP:10207"/>
        <dbReference type="Rhea" id="RHEA-COMP:10208"/>
        <dbReference type="ChEBI" id="CHEBI:15377"/>
        <dbReference type="ChEBI" id="CHEBI:28938"/>
        <dbReference type="ChEBI" id="CHEBI:29973"/>
        <dbReference type="ChEBI" id="CHEBI:30011"/>
        <dbReference type="EC" id="3.5.1.44"/>
    </reaction>
</comment>
<dbReference type="EC" id="3.1.1.61" evidence="5"/>
<evidence type="ECO:0000313" key="11">
    <source>
        <dbReference type="Proteomes" id="UP000196005"/>
    </source>
</evidence>
<dbReference type="PIRSF" id="PIRSF000876">
    <property type="entry name" value="RR_chemtxs_CheB"/>
    <property type="match status" value="1"/>
</dbReference>
<comment type="function">
    <text evidence="5">Involved in chemotaxis. Part of a chemotaxis signal transduction system that modulates chemotaxis in response to various stimuli. Catalyzes the demethylation of specific methylglutamate residues introduced into the chemoreceptors (methyl-accepting chemotaxis proteins or MCP) by CheR. Also mediates the irreversible deamidation of specific glutamine residues to glutamic acid.</text>
</comment>
<feature type="modified residue" description="4-aspartylphosphate" evidence="5 7">
    <location>
        <position position="54"/>
    </location>
</feature>
<comment type="subcellular location">
    <subcellularLocation>
        <location evidence="5">Cytoplasm</location>
    </subcellularLocation>
</comment>
<keyword evidence="5 7" id="KW-0597">Phosphoprotein</keyword>
<evidence type="ECO:0000256" key="2">
    <source>
        <dbReference type="ARBA" id="ARBA00022500"/>
    </source>
</evidence>
<dbReference type="RefSeq" id="WP_087439398.1">
    <property type="nucleotide sequence ID" value="NZ_CP021416.1"/>
</dbReference>
<dbReference type="Pfam" id="PF00072">
    <property type="entry name" value="Response_reg"/>
    <property type="match status" value="1"/>
</dbReference>
<dbReference type="GO" id="GO:0008984">
    <property type="term" value="F:protein-glutamate methylesterase activity"/>
    <property type="evidence" value="ECO:0007669"/>
    <property type="project" value="UniProtKB-UniRule"/>
</dbReference>
<evidence type="ECO:0000259" key="8">
    <source>
        <dbReference type="PROSITE" id="PS50110"/>
    </source>
</evidence>
<dbReference type="NCBIfam" id="NF001965">
    <property type="entry name" value="PRK00742.1"/>
    <property type="match status" value="1"/>
</dbReference>
<dbReference type="AlphaFoldDB" id="A0A1Y0HNJ7"/>
<keyword evidence="2 5" id="KW-0145">Chemotaxis</keyword>
<feature type="domain" description="CheB-type methylesterase" evidence="9">
    <location>
        <begin position="150"/>
        <end position="341"/>
    </location>
</feature>
<sequence length="341" mass="36528">MIRVLIVDDSATARHILREILESDKRIEVVGLAADAFIARDMIIELKPNVVCLDVEMPRMDGVTFLQKLMTYFPTPVVMVSSLTRKSAQVTLDALEAGAIDYVAKPHSNIYDGKDEIHDELIQKVVDASYARVQKIIPHTAIVSNRLSIAETTNKVIAIGSSTGGTEALKVVLRGMPKNSPAIVIVQHMPDSFIGSFAARLDSLCDIDVKVAKNGDFLAMGTAYIAQGGLHMVLRRSGARYFVEIGEGRRVSGHCPSVDVLFNSVSKVAGANALGIILTGMGSDGAKGMFNMHQAGAKTIAQSEETCVVFGMPKEAIKLGAVDSVVPLGEISNVVVSKLSH</sequence>
<evidence type="ECO:0000256" key="5">
    <source>
        <dbReference type="HAMAP-Rule" id="MF_00099"/>
    </source>
</evidence>
<protein>
    <recommendedName>
        <fullName evidence="5">Protein-glutamate methylesterase/protein-glutamine glutaminase</fullName>
        <ecNumber evidence="5">3.1.1.61</ecNumber>
        <ecNumber evidence="5">3.5.1.44</ecNumber>
    </recommendedName>
</protein>
<accession>A0A1Y0HNJ7</accession>
<name>A0A1Y0HNJ7_9BACT</name>
<evidence type="ECO:0000256" key="3">
    <source>
        <dbReference type="ARBA" id="ARBA00022801"/>
    </source>
</evidence>